<gene>
    <name evidence="11" type="ORF">BXYJ_LOCUS403</name>
</gene>
<evidence type="ECO:0000256" key="5">
    <source>
        <dbReference type="ARBA" id="ARBA00022970"/>
    </source>
</evidence>
<evidence type="ECO:0000256" key="8">
    <source>
        <dbReference type="ARBA" id="ARBA00023136"/>
    </source>
</evidence>
<evidence type="ECO:0000256" key="9">
    <source>
        <dbReference type="ARBA" id="ARBA00036416"/>
    </source>
</evidence>
<dbReference type="GO" id="GO:0140300">
    <property type="term" value="P:serine import into mitochondrion"/>
    <property type="evidence" value="ECO:0007669"/>
    <property type="project" value="TreeGrafter"/>
</dbReference>
<protein>
    <recommendedName>
        <fullName evidence="10">Sidoreflexin</fullName>
    </recommendedName>
</protein>
<comment type="subcellular location">
    <subcellularLocation>
        <location evidence="1 10">Mitochondrion membrane</location>
        <topology evidence="1 10">Multi-pass membrane protein</topology>
    </subcellularLocation>
</comment>
<dbReference type="Proteomes" id="UP000582659">
    <property type="component" value="Unassembled WGS sequence"/>
</dbReference>
<keyword evidence="12" id="KW-1185">Reference proteome</keyword>
<feature type="transmembrane region" description="Helical" evidence="10">
    <location>
        <begin position="155"/>
        <end position="174"/>
    </location>
</feature>
<feature type="transmembrane region" description="Helical" evidence="10">
    <location>
        <begin position="276"/>
        <end position="295"/>
    </location>
</feature>
<keyword evidence="5" id="KW-0029">Amino-acid transport</keyword>
<organism evidence="11 12">
    <name type="scientific">Bursaphelenchus xylophilus</name>
    <name type="common">Pinewood nematode worm</name>
    <name type="synonym">Aphelenchoides xylophilus</name>
    <dbReference type="NCBI Taxonomy" id="6326"/>
    <lineage>
        <taxon>Eukaryota</taxon>
        <taxon>Metazoa</taxon>
        <taxon>Ecdysozoa</taxon>
        <taxon>Nematoda</taxon>
        <taxon>Chromadorea</taxon>
        <taxon>Rhabditida</taxon>
        <taxon>Tylenchina</taxon>
        <taxon>Tylenchomorpha</taxon>
        <taxon>Aphelenchoidea</taxon>
        <taxon>Aphelenchoididae</taxon>
        <taxon>Bursaphelenchus</taxon>
    </lineage>
</organism>
<dbReference type="Pfam" id="PF03820">
    <property type="entry name" value="SFXNs"/>
    <property type="match status" value="1"/>
</dbReference>
<dbReference type="AlphaFoldDB" id="A0A811JXV5"/>
<dbReference type="PANTHER" id="PTHR11153:SF20">
    <property type="entry name" value="SIDEROFLEXIN-3"/>
    <property type="match status" value="1"/>
</dbReference>
<dbReference type="NCBIfam" id="TIGR00798">
    <property type="entry name" value="mtc"/>
    <property type="match status" value="1"/>
</dbReference>
<dbReference type="EMBL" id="CAJFDI010000001">
    <property type="protein sequence ID" value="CAD5208167.1"/>
    <property type="molecule type" value="Genomic_DNA"/>
</dbReference>
<evidence type="ECO:0000256" key="6">
    <source>
        <dbReference type="ARBA" id="ARBA00022989"/>
    </source>
</evidence>
<evidence type="ECO:0000256" key="1">
    <source>
        <dbReference type="ARBA" id="ARBA00004225"/>
    </source>
</evidence>
<reference evidence="11" key="1">
    <citation type="submission" date="2020-09" db="EMBL/GenBank/DDBJ databases">
        <authorList>
            <person name="Kikuchi T."/>
        </authorList>
    </citation>
    <scope>NUCLEOTIDE SEQUENCE</scope>
    <source>
        <strain evidence="11">Ka4C1</strain>
    </source>
</reference>
<dbReference type="PANTHER" id="PTHR11153">
    <property type="entry name" value="SIDEROFLEXIN"/>
    <property type="match status" value="1"/>
</dbReference>
<comment type="caution">
    <text evidence="11">The sequence shown here is derived from an EMBL/GenBank/DDBJ whole genome shotgun (WGS) entry which is preliminary data.</text>
</comment>
<keyword evidence="3" id="KW-0813">Transport</keyword>
<keyword evidence="8 10" id="KW-0472">Membrane</keyword>
<dbReference type="EMBL" id="CAJFCV020000001">
    <property type="protein sequence ID" value="CAG9080489.1"/>
    <property type="molecule type" value="Genomic_DNA"/>
</dbReference>
<keyword evidence="4 10" id="KW-0812">Transmembrane</keyword>
<keyword evidence="7 10" id="KW-0496">Mitochondrion</keyword>
<accession>A0A811JXV5</accession>
<keyword evidence="6 10" id="KW-1133">Transmembrane helix</keyword>
<comment type="catalytic activity">
    <reaction evidence="9">
        <text>L-serine(in) = L-serine(out)</text>
        <dbReference type="Rhea" id="RHEA:35031"/>
        <dbReference type="ChEBI" id="CHEBI:33384"/>
    </reaction>
</comment>
<feature type="transmembrane region" description="Helical" evidence="10">
    <location>
        <begin position="237"/>
        <end position="255"/>
    </location>
</feature>
<evidence type="ECO:0000256" key="4">
    <source>
        <dbReference type="ARBA" id="ARBA00022692"/>
    </source>
</evidence>
<proteinExistence type="inferred from homology"/>
<dbReference type="Proteomes" id="UP000659654">
    <property type="component" value="Unassembled WGS sequence"/>
</dbReference>
<sequence>MSTLVAELVRQGKAPDLTKPRWDQKTFEGRLKHFFTTTNPLNLFTSEQKLNECQKIVNDYVKHKNYPPNMTVDELWRAKHLYDSAFHPTTGEKMFVLGRMSSQVPCNMTITGGMLTFYRSTPAVIFWQWINQSYNAMVNFANQSGKSKETSQRLWFAYFCATSSAVTAALGLNAATKKLPPLAQRLVPFCAVAVANMINIPIIRWNELADGIELFGAEGNRIAKSKRVAPRAIPEVIVSRIFMAIPFMVSAPIVMERLVKTKFYQKRPWIAAPFQICFAGLMLTFATPIGCAFFPQQSQILVKKLEPEVRDAIFNLRNAPTVVYYNKGL</sequence>
<evidence type="ECO:0000256" key="10">
    <source>
        <dbReference type="RuleBase" id="RU362000"/>
    </source>
</evidence>
<name>A0A811JXV5_BURXY</name>
<dbReference type="GO" id="GO:0005743">
    <property type="term" value="C:mitochondrial inner membrane"/>
    <property type="evidence" value="ECO:0007669"/>
    <property type="project" value="TreeGrafter"/>
</dbReference>
<feature type="transmembrane region" description="Helical" evidence="10">
    <location>
        <begin position="186"/>
        <end position="205"/>
    </location>
</feature>
<evidence type="ECO:0000256" key="2">
    <source>
        <dbReference type="ARBA" id="ARBA00005974"/>
    </source>
</evidence>
<dbReference type="OrthoDB" id="6608471at2759"/>
<evidence type="ECO:0000313" key="12">
    <source>
        <dbReference type="Proteomes" id="UP000659654"/>
    </source>
</evidence>
<dbReference type="GO" id="GO:0015075">
    <property type="term" value="F:monoatomic ion transmembrane transporter activity"/>
    <property type="evidence" value="ECO:0007669"/>
    <property type="project" value="InterPro"/>
</dbReference>
<evidence type="ECO:0000256" key="3">
    <source>
        <dbReference type="ARBA" id="ARBA00022448"/>
    </source>
</evidence>
<dbReference type="InterPro" id="IPR004686">
    <property type="entry name" value="Mtc"/>
</dbReference>
<evidence type="ECO:0000313" key="11">
    <source>
        <dbReference type="EMBL" id="CAD5208167.1"/>
    </source>
</evidence>
<evidence type="ECO:0000256" key="7">
    <source>
        <dbReference type="ARBA" id="ARBA00023128"/>
    </source>
</evidence>
<comment type="similarity">
    <text evidence="2 10">Belongs to the sideroflexin family.</text>
</comment>